<reference evidence="1" key="1">
    <citation type="submission" date="2023-10" db="EMBL/GenBank/DDBJ databases">
        <authorList>
            <person name="Chen Y."/>
            <person name="Shah S."/>
            <person name="Dougan E. K."/>
            <person name="Thang M."/>
            <person name="Chan C."/>
        </authorList>
    </citation>
    <scope>NUCLEOTIDE SEQUENCE [LARGE SCALE GENOMIC DNA]</scope>
</reference>
<dbReference type="EMBL" id="CAUYUJ010018682">
    <property type="protein sequence ID" value="CAK0885521.1"/>
    <property type="molecule type" value="Genomic_DNA"/>
</dbReference>
<keyword evidence="2" id="KW-1185">Reference proteome</keyword>
<gene>
    <name evidence="1" type="ORF">PCOR1329_LOCUS67128</name>
</gene>
<comment type="caution">
    <text evidence="1">The sequence shown here is derived from an EMBL/GenBank/DDBJ whole genome shotgun (WGS) entry which is preliminary data.</text>
</comment>
<name>A0ABN9WGG4_9DINO</name>
<evidence type="ECO:0000313" key="1">
    <source>
        <dbReference type="EMBL" id="CAK0885521.1"/>
    </source>
</evidence>
<organism evidence="1 2">
    <name type="scientific">Prorocentrum cordatum</name>
    <dbReference type="NCBI Taxonomy" id="2364126"/>
    <lineage>
        <taxon>Eukaryota</taxon>
        <taxon>Sar</taxon>
        <taxon>Alveolata</taxon>
        <taxon>Dinophyceae</taxon>
        <taxon>Prorocentrales</taxon>
        <taxon>Prorocentraceae</taxon>
        <taxon>Prorocentrum</taxon>
    </lineage>
</organism>
<accession>A0ABN9WGG4</accession>
<evidence type="ECO:0000313" key="2">
    <source>
        <dbReference type="Proteomes" id="UP001189429"/>
    </source>
</evidence>
<proteinExistence type="predicted"/>
<dbReference type="Proteomes" id="UP001189429">
    <property type="component" value="Unassembled WGS sequence"/>
</dbReference>
<protein>
    <submittedName>
        <fullName evidence="1">Uncharacterized protein</fullName>
    </submittedName>
</protein>
<sequence length="252" mass="27097">MALAGGFNMDLGTLLKRHQPEGAAAGGEGRAAEDADDCLAAVEGALKARDIQSVLNILLKMACQHAQLLRDMAASEWISVATPTETDIVKVGKDTGRQYAQVAAIQAATTDLGPPHLYIARGAFRSLSESAEIQQKEAASHQLVHTFYTKYVSGANAMELGLMIRHFRLRKCNNEEYTRIQFAISDGLAIPKVGTGKGVSMSKLEIEQAVVNFLVAVGGRMKLGAAPQGHLEQLAQKLLDKGKKTDKGDKKR</sequence>